<evidence type="ECO:0000256" key="8">
    <source>
        <dbReference type="ARBA" id="ARBA00022842"/>
    </source>
</evidence>
<dbReference type="GO" id="GO:0005737">
    <property type="term" value="C:cytoplasm"/>
    <property type="evidence" value="ECO:0007669"/>
    <property type="project" value="TreeGrafter"/>
</dbReference>
<gene>
    <name evidence="11" type="ORF">K458DRAFT_307192</name>
</gene>
<dbReference type="AlphaFoldDB" id="A0A6G1IVP8"/>
<evidence type="ECO:0000256" key="1">
    <source>
        <dbReference type="ARBA" id="ARBA00001936"/>
    </source>
</evidence>
<comment type="subcellular location">
    <subcellularLocation>
        <location evidence="3">Nucleus</location>
    </subcellularLocation>
</comment>
<dbReference type="GO" id="GO:0003697">
    <property type="term" value="F:single-stranded DNA binding"/>
    <property type="evidence" value="ECO:0007669"/>
    <property type="project" value="TreeGrafter"/>
</dbReference>
<evidence type="ECO:0000256" key="7">
    <source>
        <dbReference type="ARBA" id="ARBA00022801"/>
    </source>
</evidence>
<dbReference type="InterPro" id="IPR036691">
    <property type="entry name" value="Endo/exonu/phosph_ase_sf"/>
</dbReference>
<dbReference type="OrthoDB" id="9975959at2759"/>
<name>A0A6G1IVP8_9PLEO</name>
<evidence type="ECO:0000256" key="6">
    <source>
        <dbReference type="ARBA" id="ARBA00022763"/>
    </source>
</evidence>
<evidence type="ECO:0008006" key="13">
    <source>
        <dbReference type="Google" id="ProtNLM"/>
    </source>
</evidence>
<evidence type="ECO:0000256" key="4">
    <source>
        <dbReference type="ARBA" id="ARBA00022722"/>
    </source>
</evidence>
<keyword evidence="8" id="KW-0460">Magnesium</keyword>
<sequence length="332" mass="37182">MLRSLLQKQLSSYTPEIQPFYTFRQGTWQPCIQPGPQELASKTTEPLKSLCLITWNIDFMASQPQARMASALNYLEGLVSGVPSSSGTVIFLQEMMESEGNNRSHDAKDLSQVAAAAWVRQGFDITDVNSSCWDSSYGLVALIDRRLRITNVSRLRFVSEYQRDALFVDIRLASEKGTLLRLCNVHLDSSYGSMRPIQWKAVAKHLQDVDAGIVASIVAGDCNATQPRDRTEPRDNGFTDAYLELGGVEGDEEGLTWGFQSVDWKRWGRKRLDKEAFWGKVKVRNLRRIGVGVEVAAGSAKKELAEGGELPFVTDHYGLMCEYEIEDTLRTT</sequence>
<keyword evidence="9" id="KW-0234">DNA repair</keyword>
<evidence type="ECO:0000256" key="3">
    <source>
        <dbReference type="ARBA" id="ARBA00004123"/>
    </source>
</evidence>
<keyword evidence="12" id="KW-1185">Reference proteome</keyword>
<dbReference type="GO" id="GO:0046872">
    <property type="term" value="F:metal ion binding"/>
    <property type="evidence" value="ECO:0007669"/>
    <property type="project" value="UniProtKB-KW"/>
</dbReference>
<evidence type="ECO:0000256" key="10">
    <source>
        <dbReference type="ARBA" id="ARBA00023242"/>
    </source>
</evidence>
<keyword evidence="10" id="KW-0539">Nucleus</keyword>
<keyword evidence="5" id="KW-0479">Metal-binding</keyword>
<dbReference type="EMBL" id="MU005587">
    <property type="protein sequence ID" value="KAF2682322.1"/>
    <property type="molecule type" value="Genomic_DNA"/>
</dbReference>
<evidence type="ECO:0000313" key="11">
    <source>
        <dbReference type="EMBL" id="KAF2682322.1"/>
    </source>
</evidence>
<dbReference type="Gene3D" id="3.60.10.10">
    <property type="entry name" value="Endonuclease/exonuclease/phosphatase"/>
    <property type="match status" value="1"/>
</dbReference>
<reference evidence="11" key="1">
    <citation type="journal article" date="2020" name="Stud. Mycol.">
        <title>101 Dothideomycetes genomes: a test case for predicting lifestyles and emergence of pathogens.</title>
        <authorList>
            <person name="Haridas S."/>
            <person name="Albert R."/>
            <person name="Binder M."/>
            <person name="Bloem J."/>
            <person name="Labutti K."/>
            <person name="Salamov A."/>
            <person name="Andreopoulos B."/>
            <person name="Baker S."/>
            <person name="Barry K."/>
            <person name="Bills G."/>
            <person name="Bluhm B."/>
            <person name="Cannon C."/>
            <person name="Castanera R."/>
            <person name="Culley D."/>
            <person name="Daum C."/>
            <person name="Ezra D."/>
            <person name="Gonzalez J."/>
            <person name="Henrissat B."/>
            <person name="Kuo A."/>
            <person name="Liang C."/>
            <person name="Lipzen A."/>
            <person name="Lutzoni F."/>
            <person name="Magnuson J."/>
            <person name="Mondo S."/>
            <person name="Nolan M."/>
            <person name="Ohm R."/>
            <person name="Pangilinan J."/>
            <person name="Park H.-J."/>
            <person name="Ramirez L."/>
            <person name="Alfaro M."/>
            <person name="Sun H."/>
            <person name="Tritt A."/>
            <person name="Yoshinaga Y."/>
            <person name="Zwiers L.-H."/>
            <person name="Turgeon B."/>
            <person name="Goodwin S."/>
            <person name="Spatafora J."/>
            <person name="Crous P."/>
            <person name="Grigoriev I."/>
        </authorList>
    </citation>
    <scope>NUCLEOTIDE SEQUENCE</scope>
    <source>
        <strain evidence="11">CBS 122367</strain>
    </source>
</reference>
<dbReference type="SUPFAM" id="SSF56219">
    <property type="entry name" value="DNase I-like"/>
    <property type="match status" value="1"/>
</dbReference>
<accession>A0A6G1IVP8</accession>
<dbReference type="InterPro" id="IPR051547">
    <property type="entry name" value="TDP2-like"/>
</dbReference>
<evidence type="ECO:0000256" key="9">
    <source>
        <dbReference type="ARBA" id="ARBA00023204"/>
    </source>
</evidence>
<comment type="cofactor">
    <cofactor evidence="1">
        <name>Mn(2+)</name>
        <dbReference type="ChEBI" id="CHEBI:29035"/>
    </cofactor>
</comment>
<keyword evidence="7" id="KW-0378">Hydrolase</keyword>
<proteinExistence type="predicted"/>
<evidence type="ECO:0000256" key="2">
    <source>
        <dbReference type="ARBA" id="ARBA00001946"/>
    </source>
</evidence>
<comment type="cofactor">
    <cofactor evidence="2">
        <name>Mg(2+)</name>
        <dbReference type="ChEBI" id="CHEBI:18420"/>
    </cofactor>
</comment>
<dbReference type="Proteomes" id="UP000799291">
    <property type="component" value="Unassembled WGS sequence"/>
</dbReference>
<dbReference type="PANTHER" id="PTHR15822:SF4">
    <property type="entry name" value="TYROSYL-DNA PHOSPHODIESTERASE 2"/>
    <property type="match status" value="1"/>
</dbReference>
<dbReference type="PANTHER" id="PTHR15822">
    <property type="entry name" value="TRAF AND TNF RECEPTOR-ASSOCIATED PROTEIN"/>
    <property type="match status" value="1"/>
</dbReference>
<dbReference type="GO" id="GO:0005634">
    <property type="term" value="C:nucleus"/>
    <property type="evidence" value="ECO:0007669"/>
    <property type="project" value="UniProtKB-SubCell"/>
</dbReference>
<evidence type="ECO:0000313" key="12">
    <source>
        <dbReference type="Proteomes" id="UP000799291"/>
    </source>
</evidence>
<dbReference type="GO" id="GO:0004518">
    <property type="term" value="F:nuclease activity"/>
    <property type="evidence" value="ECO:0007669"/>
    <property type="project" value="UniProtKB-KW"/>
</dbReference>
<keyword evidence="6" id="KW-0227">DNA damage</keyword>
<dbReference type="GO" id="GO:0070260">
    <property type="term" value="F:5'-tyrosyl-DNA phosphodiesterase activity"/>
    <property type="evidence" value="ECO:0007669"/>
    <property type="project" value="TreeGrafter"/>
</dbReference>
<organism evidence="11 12">
    <name type="scientific">Lentithecium fluviatile CBS 122367</name>
    <dbReference type="NCBI Taxonomy" id="1168545"/>
    <lineage>
        <taxon>Eukaryota</taxon>
        <taxon>Fungi</taxon>
        <taxon>Dikarya</taxon>
        <taxon>Ascomycota</taxon>
        <taxon>Pezizomycotina</taxon>
        <taxon>Dothideomycetes</taxon>
        <taxon>Pleosporomycetidae</taxon>
        <taxon>Pleosporales</taxon>
        <taxon>Massarineae</taxon>
        <taxon>Lentitheciaceae</taxon>
        <taxon>Lentithecium</taxon>
    </lineage>
</organism>
<evidence type="ECO:0000256" key="5">
    <source>
        <dbReference type="ARBA" id="ARBA00022723"/>
    </source>
</evidence>
<dbReference type="GO" id="GO:0006302">
    <property type="term" value="P:double-strand break repair"/>
    <property type="evidence" value="ECO:0007669"/>
    <property type="project" value="TreeGrafter"/>
</dbReference>
<keyword evidence="4" id="KW-0540">Nuclease</keyword>
<protein>
    <recommendedName>
        <fullName evidence="13">Endonuclease/exonuclease/phosphatase domain-containing protein</fullName>
    </recommendedName>
</protein>